<accession>A0A1T3NVP7</accession>
<feature type="compositionally biased region" description="Pro residues" evidence="1">
    <location>
        <begin position="10"/>
        <end position="20"/>
    </location>
</feature>
<gene>
    <name evidence="2" type="ORF">B4N89_06960</name>
</gene>
<name>A0A1T3NVP7_9ACTN</name>
<sequence>MHIAATASPAPAPTGTPPASPSRWLDPESWRARRIPLLRDPRALLNRLHDLHRPAARTAVVAVLDRSERPVASASFGFGEGRTDGWRCRNLILTNLRLIVPDELRRGTPTHTAVLAVHREGGRGWAADDGRWMWGLHDACVLHGLRCGAFAIVAEDGWQLVADGRRGRTPALPPGRDGGPGAGTPIRAAGIAPARAATELPQVRYLPEAGPTPLVRPSAS</sequence>
<proteinExistence type="predicted"/>
<feature type="region of interest" description="Disordered" evidence="1">
    <location>
        <begin position="1"/>
        <end position="25"/>
    </location>
</feature>
<evidence type="ECO:0000313" key="2">
    <source>
        <dbReference type="EMBL" id="OPC80730.1"/>
    </source>
</evidence>
<dbReference type="AlphaFoldDB" id="A0A1T3NVP7"/>
<evidence type="ECO:0000256" key="1">
    <source>
        <dbReference type="SAM" id="MobiDB-lite"/>
    </source>
</evidence>
<reference evidence="2 3" key="1">
    <citation type="submission" date="2017-03" db="EMBL/GenBank/DDBJ databases">
        <title>Draft genome sequence of Streptomyces scabrisporus NF3, endophyte isolated from Amphipterygium adstringens.</title>
        <authorList>
            <person name="Vazquez M."/>
            <person name="Ceapa C.D."/>
            <person name="Rodriguez Luna D."/>
            <person name="Sanchez Esquivel S."/>
        </authorList>
    </citation>
    <scope>NUCLEOTIDE SEQUENCE [LARGE SCALE GENOMIC DNA]</scope>
    <source>
        <strain evidence="2 3">NF3</strain>
    </source>
</reference>
<feature type="region of interest" description="Disordered" evidence="1">
    <location>
        <begin position="165"/>
        <end position="187"/>
    </location>
</feature>
<keyword evidence="3" id="KW-1185">Reference proteome</keyword>
<dbReference type="OrthoDB" id="4291582at2"/>
<organism evidence="2 3">
    <name type="scientific">Embleya scabrispora</name>
    <dbReference type="NCBI Taxonomy" id="159449"/>
    <lineage>
        <taxon>Bacteria</taxon>
        <taxon>Bacillati</taxon>
        <taxon>Actinomycetota</taxon>
        <taxon>Actinomycetes</taxon>
        <taxon>Kitasatosporales</taxon>
        <taxon>Streptomycetaceae</taxon>
        <taxon>Embleya</taxon>
    </lineage>
</organism>
<comment type="caution">
    <text evidence="2">The sequence shown here is derived from an EMBL/GenBank/DDBJ whole genome shotgun (WGS) entry which is preliminary data.</text>
</comment>
<dbReference type="STRING" id="159449.B4N89_06960"/>
<dbReference type="RefSeq" id="WP_078974983.1">
    <property type="nucleotide sequence ID" value="NZ_MWQN01000001.1"/>
</dbReference>
<dbReference type="EMBL" id="MWQN01000001">
    <property type="protein sequence ID" value="OPC80730.1"/>
    <property type="molecule type" value="Genomic_DNA"/>
</dbReference>
<protein>
    <submittedName>
        <fullName evidence="2">Uncharacterized protein</fullName>
    </submittedName>
</protein>
<evidence type="ECO:0000313" key="3">
    <source>
        <dbReference type="Proteomes" id="UP000190037"/>
    </source>
</evidence>
<dbReference type="Proteomes" id="UP000190037">
    <property type="component" value="Unassembled WGS sequence"/>
</dbReference>